<dbReference type="InterPro" id="IPR038765">
    <property type="entry name" value="Papain-like_cys_pep_sf"/>
</dbReference>
<feature type="region of interest" description="Disordered" evidence="5">
    <location>
        <begin position="146"/>
        <end position="195"/>
    </location>
</feature>
<feature type="region of interest" description="Disordered" evidence="5">
    <location>
        <begin position="501"/>
        <end position="520"/>
    </location>
</feature>
<dbReference type="PANTHER" id="PTHR47359">
    <property type="entry name" value="PEPTIDOGLYCAN DL-ENDOPEPTIDASE CWLO"/>
    <property type="match status" value="1"/>
</dbReference>
<evidence type="ECO:0000313" key="8">
    <source>
        <dbReference type="Proteomes" id="UP000295444"/>
    </source>
</evidence>
<feature type="region of interest" description="Disordered" evidence="5">
    <location>
        <begin position="232"/>
        <end position="263"/>
    </location>
</feature>
<keyword evidence="3 7" id="KW-0378">Hydrolase</keyword>
<keyword evidence="2" id="KW-0645">Protease</keyword>
<dbReference type="EMBL" id="SNXZ01000002">
    <property type="protein sequence ID" value="TDQ00747.1"/>
    <property type="molecule type" value="Genomic_DNA"/>
</dbReference>
<dbReference type="SUPFAM" id="SSF53955">
    <property type="entry name" value="Lysozyme-like"/>
    <property type="match status" value="1"/>
</dbReference>
<dbReference type="Pfam" id="PF18896">
    <property type="entry name" value="SLT_3"/>
    <property type="match status" value="1"/>
</dbReference>
<dbReference type="Gene3D" id="1.10.530.10">
    <property type="match status" value="1"/>
</dbReference>
<evidence type="ECO:0000256" key="4">
    <source>
        <dbReference type="ARBA" id="ARBA00022807"/>
    </source>
</evidence>
<feature type="compositionally biased region" description="Polar residues" evidence="5">
    <location>
        <begin position="243"/>
        <end position="253"/>
    </location>
</feature>
<feature type="region of interest" description="Disordered" evidence="5">
    <location>
        <begin position="403"/>
        <end position="435"/>
    </location>
</feature>
<gene>
    <name evidence="7" type="ORF">EV186_102613</name>
</gene>
<dbReference type="InterPro" id="IPR023346">
    <property type="entry name" value="Lysozyme-like_dom_sf"/>
</dbReference>
<proteinExistence type="inferred from homology"/>
<evidence type="ECO:0000259" key="6">
    <source>
        <dbReference type="PROSITE" id="PS51935"/>
    </source>
</evidence>
<dbReference type="InterPro" id="IPR000064">
    <property type="entry name" value="NLP_P60_dom"/>
</dbReference>
<dbReference type="PANTHER" id="PTHR47359:SF3">
    <property type="entry name" value="NLP_P60 DOMAIN-CONTAINING PROTEIN-RELATED"/>
    <property type="match status" value="1"/>
</dbReference>
<dbReference type="Gene3D" id="3.90.1720.10">
    <property type="entry name" value="endopeptidase domain like (from Nostoc punctiforme)"/>
    <property type="match status" value="1"/>
</dbReference>
<organism evidence="7 8">
    <name type="scientific">Labedaea rhizosphaerae</name>
    <dbReference type="NCBI Taxonomy" id="598644"/>
    <lineage>
        <taxon>Bacteria</taxon>
        <taxon>Bacillati</taxon>
        <taxon>Actinomycetota</taxon>
        <taxon>Actinomycetes</taxon>
        <taxon>Pseudonocardiales</taxon>
        <taxon>Pseudonocardiaceae</taxon>
        <taxon>Labedaea</taxon>
    </lineage>
</organism>
<dbReference type="SUPFAM" id="SSF54001">
    <property type="entry name" value="Cysteine proteinases"/>
    <property type="match status" value="1"/>
</dbReference>
<evidence type="ECO:0000313" key="7">
    <source>
        <dbReference type="EMBL" id="TDQ00747.1"/>
    </source>
</evidence>
<reference evidence="7 8" key="1">
    <citation type="submission" date="2019-03" db="EMBL/GenBank/DDBJ databases">
        <title>Genomic Encyclopedia of Type Strains, Phase IV (KMG-IV): sequencing the most valuable type-strain genomes for metagenomic binning, comparative biology and taxonomic classification.</title>
        <authorList>
            <person name="Goeker M."/>
        </authorList>
    </citation>
    <scope>NUCLEOTIDE SEQUENCE [LARGE SCALE GENOMIC DNA]</scope>
    <source>
        <strain evidence="7 8">DSM 45361</strain>
    </source>
</reference>
<comment type="similarity">
    <text evidence="1">Belongs to the peptidase C40 family.</text>
</comment>
<name>A0A4R6SGQ9_LABRH</name>
<feature type="compositionally biased region" description="Low complexity" evidence="5">
    <location>
        <begin position="232"/>
        <end position="242"/>
    </location>
</feature>
<dbReference type="Proteomes" id="UP000295444">
    <property type="component" value="Unassembled WGS sequence"/>
</dbReference>
<protein>
    <submittedName>
        <fullName evidence="7">Cell wall-associated NlpC family hydrolase</fullName>
    </submittedName>
</protein>
<dbReference type="GO" id="GO:0008234">
    <property type="term" value="F:cysteine-type peptidase activity"/>
    <property type="evidence" value="ECO:0007669"/>
    <property type="project" value="UniProtKB-KW"/>
</dbReference>
<keyword evidence="4" id="KW-0788">Thiol protease</keyword>
<dbReference type="AlphaFoldDB" id="A0A4R6SGQ9"/>
<evidence type="ECO:0000256" key="2">
    <source>
        <dbReference type="ARBA" id="ARBA00022670"/>
    </source>
</evidence>
<accession>A0A4R6SGQ9</accession>
<feature type="domain" description="NlpC/P60" evidence="6">
    <location>
        <begin position="260"/>
        <end position="401"/>
    </location>
</feature>
<comment type="caution">
    <text evidence="7">The sequence shown here is derived from an EMBL/GenBank/DDBJ whole genome shotgun (WGS) entry which is preliminary data.</text>
</comment>
<dbReference type="RefSeq" id="WP_166659148.1">
    <property type="nucleotide sequence ID" value="NZ_SNXZ01000002.1"/>
</dbReference>
<feature type="compositionally biased region" description="Low complexity" evidence="5">
    <location>
        <begin position="177"/>
        <end position="192"/>
    </location>
</feature>
<evidence type="ECO:0000256" key="1">
    <source>
        <dbReference type="ARBA" id="ARBA00007074"/>
    </source>
</evidence>
<dbReference type="InterPro" id="IPR043992">
    <property type="entry name" value="SLT_3"/>
</dbReference>
<keyword evidence="8" id="KW-1185">Reference proteome</keyword>
<feature type="compositionally biased region" description="Polar residues" evidence="5">
    <location>
        <begin position="161"/>
        <end position="175"/>
    </location>
</feature>
<evidence type="ECO:0000256" key="3">
    <source>
        <dbReference type="ARBA" id="ARBA00022801"/>
    </source>
</evidence>
<dbReference type="GO" id="GO:0006508">
    <property type="term" value="P:proteolysis"/>
    <property type="evidence" value="ECO:0007669"/>
    <property type="project" value="UniProtKB-KW"/>
</dbReference>
<dbReference type="InterPro" id="IPR051794">
    <property type="entry name" value="PG_Endopeptidase_C40"/>
</dbReference>
<dbReference type="PROSITE" id="PS51935">
    <property type="entry name" value="NLPC_P60"/>
    <property type="match status" value="1"/>
</dbReference>
<dbReference type="Pfam" id="PF00877">
    <property type="entry name" value="NLPC_P60"/>
    <property type="match status" value="1"/>
</dbReference>
<evidence type="ECO:0000256" key="5">
    <source>
        <dbReference type="SAM" id="MobiDB-lite"/>
    </source>
</evidence>
<sequence length="520" mass="54024">MDFAVFGTDQGSGATMARYTAEQIYAFAREAGFSPDQAATMTAVALAESGGNGGARNPRGEDSRGLWQINVRSHPDLAKYDLYDPVQNAKAAYQVSQGGADVSPWTTTHGGVSARYLRYRSDAEAAAAAYGDGSGHGMWSGSAGYGHPTSAGDARGAHTGHPTQATQSTHPSTEDGSAAVNAHTASATAEPTTEAEEYGLALDAGTPDAMAGGSPPASAGDEYGVALTPQAATPKTTTPAPAESTQDVQTMSAQPAAGDNPRRDKFLQVATAQTGDDYVWGAKAGMDDPNPSAFDCSDLVQWSTHQVGVDLPRTAWEQYEFLHKKGYTIPVEQGIHTPGALLFSFSSDPDSGHPAHSHVVISLGNGKTMEAKGSQYGVGSWEANTHRFQYAVVIPGISDGAVTPYTPSAHQQAAGDDFDHQVQNDPSAMDADPVTVSASQQLTGAAPEAYHAPPAEHHADHTDHAADHHADLMASTDVDGDGMDDALAHVSAWPAHDADTHGDDFGVADDHGHHDPAGAH</sequence>